<comment type="similarity">
    <text evidence="2">Belongs to the UbiH/COQ6 family.</text>
</comment>
<dbReference type="NCBIfam" id="TIGR01988">
    <property type="entry name" value="Ubi-OHases"/>
    <property type="match status" value="1"/>
</dbReference>
<dbReference type="InterPro" id="IPR036188">
    <property type="entry name" value="FAD/NAD-bd_sf"/>
</dbReference>
<evidence type="ECO:0000256" key="5">
    <source>
        <dbReference type="ARBA" id="ARBA00023002"/>
    </source>
</evidence>
<dbReference type="InterPro" id="IPR051205">
    <property type="entry name" value="UbiH/COQ6_monooxygenase"/>
</dbReference>
<dbReference type="EMBL" id="UOEW01000065">
    <property type="protein sequence ID" value="VAW34191.1"/>
    <property type="molecule type" value="Genomic_DNA"/>
</dbReference>
<dbReference type="GO" id="GO:0006744">
    <property type="term" value="P:ubiquinone biosynthetic process"/>
    <property type="evidence" value="ECO:0007669"/>
    <property type="project" value="InterPro"/>
</dbReference>
<dbReference type="InterPro" id="IPR010971">
    <property type="entry name" value="UbiH/COQ6"/>
</dbReference>
<proteinExistence type="inferred from homology"/>
<dbReference type="PRINTS" id="PR00420">
    <property type="entry name" value="RNGMNOXGNASE"/>
</dbReference>
<comment type="cofactor">
    <cofactor evidence="1">
        <name>FAD</name>
        <dbReference type="ChEBI" id="CHEBI:57692"/>
    </cofactor>
</comment>
<dbReference type="AlphaFoldDB" id="A0A3B0USW1"/>
<organism evidence="8">
    <name type="scientific">hydrothermal vent metagenome</name>
    <dbReference type="NCBI Taxonomy" id="652676"/>
    <lineage>
        <taxon>unclassified sequences</taxon>
        <taxon>metagenomes</taxon>
        <taxon>ecological metagenomes</taxon>
    </lineage>
</organism>
<dbReference type="Gene3D" id="3.50.50.60">
    <property type="entry name" value="FAD/NAD(P)-binding domain"/>
    <property type="match status" value="2"/>
</dbReference>
<dbReference type="InterPro" id="IPR002938">
    <property type="entry name" value="FAD-bd"/>
</dbReference>
<sequence length="418" mass="45931">MKKFDIAIVGAGPAGLSFANSLSQSGLQIAIVELLDSNTIENPAPDGREIALTHLSLKIMQELGIWDKIPQQDISYIKKAHVVDGDSDYTMEFDTEKSDIKELGYMVPNYSIRKACYAAVKDKENVTILNNLKVTSILAGEKNSIICFENGEQLKAKLVVGADSRFSATRRMMGISADMYDFGRCALVCRMSHEKSHQQTASECFHYERTLAVLPLNDNISSIVITLKAPDAAEVLAMSEAEFNADVAQRFGNKLGKMQLQGKRFNYPLVATYANKFYAKRFALIGDAAVGMHPVTAHGFNLGLRSQNTLTKLIVAAHAKGEDFAATALLGKYNRQHRNVSRPLYLGTNGIVGLFTDDRPIAKLIRKGVLRAGNRIPILKKFITNQLTEESNSSILKGILPQSLSTSNNHSENKTSLS</sequence>
<dbReference type="PANTHER" id="PTHR43876:SF25">
    <property type="entry name" value="MONOOXYGENASE NMA2164"/>
    <property type="match status" value="1"/>
</dbReference>
<keyword evidence="6" id="KW-0503">Monooxygenase</keyword>
<evidence type="ECO:0000256" key="2">
    <source>
        <dbReference type="ARBA" id="ARBA00005349"/>
    </source>
</evidence>
<keyword evidence="5" id="KW-0560">Oxidoreductase</keyword>
<keyword evidence="4" id="KW-0274">FAD</keyword>
<protein>
    <submittedName>
        <fullName evidence="8">Ubiquinone biosynthesis hydroxylase, UbiH/UbiF/VisC/COQ6 family</fullName>
    </submittedName>
</protein>
<dbReference type="SUPFAM" id="SSF51905">
    <property type="entry name" value="FAD/NAD(P)-binding domain"/>
    <property type="match status" value="1"/>
</dbReference>
<dbReference type="GO" id="GO:0016705">
    <property type="term" value="F:oxidoreductase activity, acting on paired donors, with incorporation or reduction of molecular oxygen"/>
    <property type="evidence" value="ECO:0007669"/>
    <property type="project" value="InterPro"/>
</dbReference>
<feature type="domain" description="FAD-binding" evidence="7">
    <location>
        <begin position="4"/>
        <end position="341"/>
    </location>
</feature>
<evidence type="ECO:0000256" key="4">
    <source>
        <dbReference type="ARBA" id="ARBA00022827"/>
    </source>
</evidence>
<accession>A0A3B0USW1</accession>
<dbReference type="GO" id="GO:0004497">
    <property type="term" value="F:monooxygenase activity"/>
    <property type="evidence" value="ECO:0007669"/>
    <property type="project" value="UniProtKB-KW"/>
</dbReference>
<keyword evidence="8" id="KW-0830">Ubiquinone</keyword>
<evidence type="ECO:0000313" key="8">
    <source>
        <dbReference type="EMBL" id="VAW34191.1"/>
    </source>
</evidence>
<evidence type="ECO:0000259" key="7">
    <source>
        <dbReference type="Pfam" id="PF01494"/>
    </source>
</evidence>
<dbReference type="GO" id="GO:0071949">
    <property type="term" value="F:FAD binding"/>
    <property type="evidence" value="ECO:0007669"/>
    <property type="project" value="InterPro"/>
</dbReference>
<keyword evidence="3" id="KW-0285">Flavoprotein</keyword>
<evidence type="ECO:0000256" key="6">
    <source>
        <dbReference type="ARBA" id="ARBA00023033"/>
    </source>
</evidence>
<evidence type="ECO:0000256" key="3">
    <source>
        <dbReference type="ARBA" id="ARBA00022630"/>
    </source>
</evidence>
<dbReference type="NCBIfam" id="NF006593">
    <property type="entry name" value="PRK09126.1"/>
    <property type="match status" value="1"/>
</dbReference>
<dbReference type="Pfam" id="PF01494">
    <property type="entry name" value="FAD_binding_3"/>
    <property type="match status" value="1"/>
</dbReference>
<name>A0A3B0USW1_9ZZZZ</name>
<gene>
    <name evidence="8" type="ORF">MNBD_GAMMA01-499</name>
</gene>
<evidence type="ECO:0000256" key="1">
    <source>
        <dbReference type="ARBA" id="ARBA00001974"/>
    </source>
</evidence>
<reference evidence="8" key="1">
    <citation type="submission" date="2018-06" db="EMBL/GenBank/DDBJ databases">
        <authorList>
            <person name="Zhirakovskaya E."/>
        </authorList>
    </citation>
    <scope>NUCLEOTIDE SEQUENCE</scope>
</reference>
<dbReference type="PANTHER" id="PTHR43876">
    <property type="entry name" value="UBIQUINONE BIOSYNTHESIS MONOOXYGENASE COQ6, MITOCHONDRIAL"/>
    <property type="match status" value="1"/>
</dbReference>